<keyword evidence="2" id="KW-1185">Reference proteome</keyword>
<dbReference type="EMBL" id="KK208885">
    <property type="protein sequence ID" value="EZF71950.1"/>
    <property type="molecule type" value="Genomic_DNA"/>
</dbReference>
<sequence>LPARSGLLHSDKLSSRLGTTQNQQQTIRLYNKYYVINLNRIRKSINNLEIKKLDKNKQLLNIKSAELSIYGAIFNINNNYGSSVEVVMDLRQLDSFAARR</sequence>
<evidence type="ECO:0000313" key="1">
    <source>
        <dbReference type="EMBL" id="EZF71950.1"/>
    </source>
</evidence>
<gene>
    <name evidence="1" type="ORF">H105_05906</name>
</gene>
<dbReference type="AlphaFoldDB" id="A0A022XMH0"/>
<proteinExistence type="predicted"/>
<protein>
    <submittedName>
        <fullName evidence="1">Uncharacterized protein</fullName>
    </submittedName>
</protein>
<name>A0A022XMH0_TRISD</name>
<evidence type="ECO:0000313" key="2">
    <source>
        <dbReference type="Proteomes" id="UP000023623"/>
    </source>
</evidence>
<accession>A0A022XMH0</accession>
<feature type="non-terminal residue" evidence="1">
    <location>
        <position position="1"/>
    </location>
</feature>
<dbReference type="Proteomes" id="UP000023623">
    <property type="component" value="Unassembled WGS sequence"/>
</dbReference>
<reference evidence="1 2" key="1">
    <citation type="submission" date="2014-02" db="EMBL/GenBank/DDBJ databases">
        <title>The Genome Sequence of Trichophyton rubrum (morphotype soudanense) CBS 452.61.</title>
        <authorList>
            <consortium name="The Broad Institute Genomics Platform"/>
            <person name="Cuomo C.A."/>
            <person name="White T.C."/>
            <person name="Graser Y."/>
            <person name="Martinez-Rossi N."/>
            <person name="Heitman J."/>
            <person name="Young S.K."/>
            <person name="Zeng Q."/>
            <person name="Gargeya S."/>
            <person name="Abouelleil A."/>
            <person name="Alvarado L."/>
            <person name="Chapman S.B."/>
            <person name="Gainer-Dewar J."/>
            <person name="Goldberg J."/>
            <person name="Griggs A."/>
            <person name="Gujja S."/>
            <person name="Hansen M."/>
            <person name="Howarth C."/>
            <person name="Imamovic A."/>
            <person name="Larimer J."/>
            <person name="Martinez D."/>
            <person name="Murphy C."/>
            <person name="Pearson M.D."/>
            <person name="Persinoti G."/>
            <person name="Poon T."/>
            <person name="Priest M."/>
            <person name="Roberts A.D."/>
            <person name="Saif S."/>
            <person name="Shea T.D."/>
            <person name="Sykes S.N."/>
            <person name="Wortman J."/>
            <person name="Nusbaum C."/>
            <person name="Birren B."/>
        </authorList>
    </citation>
    <scope>NUCLEOTIDE SEQUENCE [LARGE SCALE GENOMIC DNA]</scope>
    <source>
        <strain evidence="1 2">CBS 452.61</strain>
    </source>
</reference>
<organism evidence="1 2">
    <name type="scientific">Trichophyton soudanense CBS 452.61</name>
    <dbReference type="NCBI Taxonomy" id="1215331"/>
    <lineage>
        <taxon>Eukaryota</taxon>
        <taxon>Fungi</taxon>
        <taxon>Dikarya</taxon>
        <taxon>Ascomycota</taxon>
        <taxon>Pezizomycotina</taxon>
        <taxon>Eurotiomycetes</taxon>
        <taxon>Eurotiomycetidae</taxon>
        <taxon>Onygenales</taxon>
        <taxon>Arthrodermataceae</taxon>
        <taxon>Trichophyton</taxon>
    </lineage>
</organism>
<dbReference type="HOGENOM" id="CLU_2312994_0_0_1"/>